<evidence type="ECO:0000313" key="3">
    <source>
        <dbReference type="Proteomes" id="UP000020735"/>
    </source>
</evidence>
<evidence type="ECO:0000313" key="2">
    <source>
        <dbReference type="EMBL" id="EXC47769.1"/>
    </source>
</evidence>
<dbReference type="Proteomes" id="UP000020735">
    <property type="component" value="Unassembled WGS sequence"/>
</dbReference>
<organism evidence="2 3">
    <name type="scientific">Acinetobacter baumannii 99063</name>
    <dbReference type="NCBI Taxonomy" id="1310630"/>
    <lineage>
        <taxon>Bacteria</taxon>
        <taxon>Pseudomonadati</taxon>
        <taxon>Pseudomonadota</taxon>
        <taxon>Gammaproteobacteria</taxon>
        <taxon>Moraxellales</taxon>
        <taxon>Moraxellaceae</taxon>
        <taxon>Acinetobacter</taxon>
        <taxon>Acinetobacter calcoaceticus/baumannii complex</taxon>
    </lineage>
</organism>
<dbReference type="SUPFAM" id="SSF56672">
    <property type="entry name" value="DNA/RNA polymerases"/>
    <property type="match status" value="1"/>
</dbReference>
<proteinExistence type="predicted"/>
<dbReference type="EMBL" id="JEXJ01000204">
    <property type="protein sequence ID" value="EXC41985.1"/>
    <property type="molecule type" value="Genomic_DNA"/>
</dbReference>
<evidence type="ECO:0000313" key="1">
    <source>
        <dbReference type="EMBL" id="EXC41985.1"/>
    </source>
</evidence>
<dbReference type="PATRIC" id="fig|1310630.3.peg.3028"/>
<sequence>MQSKQDESLDHLLKKVQQDPVAHLYHQFDKLNRASNLVKAFANTTQDRVHPKYQILGTVTGRCTLLSLVRRK</sequence>
<protein>
    <submittedName>
        <fullName evidence="2">Uncharacterized protein</fullName>
    </submittedName>
</protein>
<dbReference type="InterPro" id="IPR043502">
    <property type="entry name" value="DNA/RNA_pol_sf"/>
</dbReference>
<name>A0A009SLQ9_ACIBA</name>
<dbReference type="AlphaFoldDB" id="A0A009SLQ9"/>
<dbReference type="EMBL" id="JEXJ01000065">
    <property type="protein sequence ID" value="EXC47769.1"/>
    <property type="molecule type" value="Genomic_DNA"/>
</dbReference>
<comment type="caution">
    <text evidence="2">The sequence shown here is derived from an EMBL/GenBank/DDBJ whole genome shotgun (WGS) entry which is preliminary data.</text>
</comment>
<gene>
    <name evidence="2" type="ORF">J529_3104</name>
    <name evidence="1" type="ORF">J529_4221</name>
</gene>
<accession>A0A009SLQ9</accession>
<reference evidence="2 3" key="1">
    <citation type="submission" date="2014-02" db="EMBL/GenBank/DDBJ databases">
        <title>Comparative genomics and transcriptomics to identify genetic mechanisms underlying the emergence of carbapenem resistant Acinetobacter baumannii (CRAb).</title>
        <authorList>
            <person name="Harris A.D."/>
            <person name="Johnson K.J."/>
            <person name="George J."/>
            <person name="Shefchek K."/>
            <person name="Daugherty S.C."/>
            <person name="Parankush S."/>
            <person name="Sadzewicz L."/>
            <person name="Tallon L."/>
            <person name="Sengamalay N."/>
            <person name="Hazen T.H."/>
            <person name="Rasko D.A."/>
        </authorList>
    </citation>
    <scope>NUCLEOTIDE SEQUENCE [LARGE SCALE GENOMIC DNA]</scope>
    <source>
        <strain evidence="2 3">99063</strain>
    </source>
</reference>
<dbReference type="RefSeq" id="WP_032068731.1">
    <property type="nucleotide sequence ID" value="NZ_JEXJ01000065.1"/>
</dbReference>